<dbReference type="EMBL" id="HBFC01025434">
    <property type="protein sequence ID" value="CAD8712775.1"/>
    <property type="molecule type" value="Transcribed_RNA"/>
</dbReference>
<organism evidence="1">
    <name type="scientific">Mantoniella antarctica</name>
    <dbReference type="NCBI Taxonomy" id="81844"/>
    <lineage>
        <taxon>Eukaryota</taxon>
        <taxon>Viridiplantae</taxon>
        <taxon>Chlorophyta</taxon>
        <taxon>Mamiellophyceae</taxon>
        <taxon>Mamiellales</taxon>
        <taxon>Mamiellaceae</taxon>
        <taxon>Mantoniella</taxon>
    </lineage>
</organism>
<evidence type="ECO:0008006" key="2">
    <source>
        <dbReference type="Google" id="ProtNLM"/>
    </source>
</evidence>
<dbReference type="InterPro" id="IPR036291">
    <property type="entry name" value="NAD(P)-bd_dom_sf"/>
</dbReference>
<dbReference type="Gene3D" id="3.40.50.720">
    <property type="entry name" value="NAD(P)-binding Rossmann-like Domain"/>
    <property type="match status" value="1"/>
</dbReference>
<reference evidence="1" key="1">
    <citation type="submission" date="2021-01" db="EMBL/GenBank/DDBJ databases">
        <authorList>
            <person name="Corre E."/>
            <person name="Pelletier E."/>
            <person name="Niang G."/>
            <person name="Scheremetjew M."/>
            <person name="Finn R."/>
            <person name="Kale V."/>
            <person name="Holt S."/>
            <person name="Cochrane G."/>
            <person name="Meng A."/>
            <person name="Brown T."/>
            <person name="Cohen L."/>
        </authorList>
    </citation>
    <scope>NUCLEOTIDE SEQUENCE</scope>
    <source>
        <strain evidence="1">SL-175</strain>
    </source>
</reference>
<dbReference type="AlphaFoldDB" id="A0A7S0XBD2"/>
<protein>
    <recommendedName>
        <fullName evidence="2">NAD(P)-binding domain-containing protein</fullName>
    </recommendedName>
</protein>
<evidence type="ECO:0000313" key="1">
    <source>
        <dbReference type="EMBL" id="CAD8712775.1"/>
    </source>
</evidence>
<gene>
    <name evidence="1" type="ORF">MANT1106_LOCUS15402</name>
</gene>
<sequence length="349" mass="36757">MSSALMGTSSLSSVGHVSSTAPIKRQQRVRALRSPAAVCVASAAGSVVIAGSTTSTGRLVAGLAVKAFGGENVTLIVNKDAQASYWPEDMPTEIAEQRMYAPEAELVKATLVDPRDAGDALATAEVLIFCAEWGASQLELAEALLPRASANLKRAVMLSRVGINRRDKVPFVEQNKPPKKMQELALGLKLPVGGDSGQPGSLDGFAAAEQALASAAAGQSWSAHVVRSGELRGNGPLLMADLSARLVDNLYDVKYQDLYFRTGDEGQGYTKRLNLAATLLRVATAEAAPPADVAALSVVCEMLDPFGLLGEKTLTDPTEKPRRMGYDMAKGKTPAPIEDKLIDELIAAL</sequence>
<proteinExistence type="predicted"/>
<name>A0A7S0XBD2_9CHLO</name>
<accession>A0A7S0XBD2</accession>
<dbReference type="SUPFAM" id="SSF51735">
    <property type="entry name" value="NAD(P)-binding Rossmann-fold domains"/>
    <property type="match status" value="1"/>
</dbReference>